<evidence type="ECO:0000313" key="5">
    <source>
        <dbReference type="Proteomes" id="UP000241769"/>
    </source>
</evidence>
<evidence type="ECO:0000256" key="1">
    <source>
        <dbReference type="ARBA" id="ARBA00022490"/>
    </source>
</evidence>
<dbReference type="EMBL" id="MDYQ01000004">
    <property type="protein sequence ID" value="PRP89245.1"/>
    <property type="molecule type" value="Genomic_DNA"/>
</dbReference>
<dbReference type="SUPFAM" id="SSF48452">
    <property type="entry name" value="TPR-like"/>
    <property type="match status" value="1"/>
</dbReference>
<evidence type="ECO:0000256" key="2">
    <source>
        <dbReference type="SAM" id="MobiDB-lite"/>
    </source>
</evidence>
<dbReference type="PANTHER" id="PTHR12601">
    <property type="entry name" value="EUKARYOTIC TRANSLATION INITIATION FACTOR 3 SUBUNIT EIF-3"/>
    <property type="match status" value="1"/>
</dbReference>
<dbReference type="AlphaFoldDB" id="A0A2P6NZ53"/>
<dbReference type="GO" id="GO:0005737">
    <property type="term" value="C:cytoplasm"/>
    <property type="evidence" value="ECO:0007669"/>
    <property type="project" value="TreeGrafter"/>
</dbReference>
<dbReference type="InParanoid" id="A0A2P6NZ53"/>
<evidence type="ECO:0000259" key="3">
    <source>
        <dbReference type="PROSITE" id="PS51823"/>
    </source>
</evidence>
<gene>
    <name evidence="4" type="ORF">PROFUN_02119</name>
</gene>
<dbReference type="SUPFAM" id="SSF103107">
    <property type="entry name" value="Hypothetical protein c14orf129, hspc210"/>
    <property type="match status" value="1"/>
</dbReference>
<reference evidence="4 5" key="1">
    <citation type="journal article" date="2018" name="Genome Biol. Evol.">
        <title>Multiple Roots of Fruiting Body Formation in Amoebozoa.</title>
        <authorList>
            <person name="Hillmann F."/>
            <person name="Forbes G."/>
            <person name="Novohradska S."/>
            <person name="Ferling I."/>
            <person name="Riege K."/>
            <person name="Groth M."/>
            <person name="Westermann M."/>
            <person name="Marz M."/>
            <person name="Spaller T."/>
            <person name="Winckler T."/>
            <person name="Schaap P."/>
            <person name="Glockner G."/>
        </authorList>
    </citation>
    <scope>NUCLEOTIDE SEQUENCE [LARGE SCALE GENOMIC DNA]</scope>
    <source>
        <strain evidence="4 5">Jena</strain>
    </source>
</reference>
<organism evidence="4 5">
    <name type="scientific">Planoprotostelium fungivorum</name>
    <dbReference type="NCBI Taxonomy" id="1890364"/>
    <lineage>
        <taxon>Eukaryota</taxon>
        <taxon>Amoebozoa</taxon>
        <taxon>Evosea</taxon>
        <taxon>Variosea</taxon>
        <taxon>Cavosteliida</taxon>
        <taxon>Cavosteliaceae</taxon>
        <taxon>Planoprotostelium</taxon>
    </lineage>
</organism>
<dbReference type="InterPro" id="IPR011990">
    <property type="entry name" value="TPR-like_helical_dom_sf"/>
</dbReference>
<proteinExistence type="predicted"/>
<dbReference type="Pfam" id="PF13424">
    <property type="entry name" value="TPR_12"/>
    <property type="match status" value="2"/>
</dbReference>
<protein>
    <recommendedName>
        <fullName evidence="3">Clu domain-containing protein</fullName>
    </recommendedName>
</protein>
<dbReference type="InterPro" id="IPR025697">
    <property type="entry name" value="CLU_dom"/>
</dbReference>
<feature type="region of interest" description="Disordered" evidence="2">
    <location>
        <begin position="1197"/>
        <end position="1227"/>
    </location>
</feature>
<feature type="compositionally biased region" description="Low complexity" evidence="2">
    <location>
        <begin position="1214"/>
        <end position="1227"/>
    </location>
</feature>
<dbReference type="PROSITE" id="PS51823">
    <property type="entry name" value="CLU"/>
    <property type="match status" value="1"/>
</dbReference>
<feature type="domain" description="Clu" evidence="3">
    <location>
        <begin position="339"/>
        <end position="589"/>
    </location>
</feature>
<dbReference type="PANTHER" id="PTHR12601:SF6">
    <property type="entry name" value="CLUSTERED MITOCHONDRIA PROTEIN HOMOLOG"/>
    <property type="match status" value="1"/>
</dbReference>
<accession>A0A2P6NZ53</accession>
<dbReference type="Proteomes" id="UP000241769">
    <property type="component" value="Unassembled WGS sequence"/>
</dbReference>
<dbReference type="InterPro" id="IPR028275">
    <property type="entry name" value="CLU_N"/>
</dbReference>
<name>A0A2P6NZ53_9EUKA</name>
<dbReference type="Gene3D" id="1.25.40.10">
    <property type="entry name" value="Tetratricopeptide repeat domain"/>
    <property type="match status" value="1"/>
</dbReference>
<dbReference type="Pfam" id="PF13236">
    <property type="entry name" value="CLU"/>
    <property type="match status" value="1"/>
</dbReference>
<dbReference type="CDD" id="cd15466">
    <property type="entry name" value="CLU-central"/>
    <property type="match status" value="1"/>
</dbReference>
<comment type="caution">
    <text evidence="4">The sequence shown here is derived from an EMBL/GenBank/DDBJ whole genome shotgun (WGS) entry which is preliminary data.</text>
</comment>
<keyword evidence="5" id="KW-1185">Reference proteome</keyword>
<feature type="region of interest" description="Disordered" evidence="2">
    <location>
        <begin position="795"/>
        <end position="815"/>
    </location>
</feature>
<dbReference type="InterPro" id="IPR023231">
    <property type="entry name" value="GSKIP_dom_sf"/>
</dbReference>
<keyword evidence="1" id="KW-0963">Cytoplasm</keyword>
<feature type="region of interest" description="Disordered" evidence="2">
    <location>
        <begin position="32"/>
        <end position="58"/>
    </location>
</feature>
<dbReference type="Gene3D" id="3.30.2280.10">
    <property type="entry name" value="Hypothetical protein (hspc210)"/>
    <property type="match status" value="1"/>
</dbReference>
<dbReference type="InterPro" id="IPR027523">
    <property type="entry name" value="CLU_prot"/>
</dbReference>
<dbReference type="InterPro" id="IPR033646">
    <property type="entry name" value="CLU-central"/>
</dbReference>
<evidence type="ECO:0000313" key="4">
    <source>
        <dbReference type="EMBL" id="PRP89245.1"/>
    </source>
</evidence>
<sequence>MGEYNEQKPGIAIISGTSRVAPLNWLQTCQESQNSAVEQPVENGHPSENGEEQKVEGEEVPVAEEFNIQIKTNTPDSIVLNLQVTSADSMQDLRQYLFEMINTAYITNYDFYLNGNKVNDMVELKDVEGLQNESVLEMRDTLYDERTIRFHLRRLLDIMNMPEELRNNATVFASTMEQDEPKPVAEGEKPDTIDPATVSFTEVAPQLTNYYPSTTSQSGVQYPKLVRDIKLSTWNPPPAHRQLRGDLVYVEIVTTEGKEEVLQVTGWTKGFYVNSSGSTHYNPAPLTPSYHNIVDLLRQASPSFNKNLSALFGFEIQKSMSLELYPLNYDVNSWVKTLPRHRPDANRAEDLFPTLYNEPDVRATGQLRDWNEEYQTCREMPRNSMNEKILRDRAIFRVNVDFVAAAKRGAMAILQRTVAPINPAEEEEAHMYIYNNIFFSHVNDSRQLYVEYGGDVAAHLFCNNDMKGIRLVNSTESNGLYTLLTAIIDYRGYRLSAQSIIPGILQKEQAASVVYGSTDNGKVIEANEKFQEYLSEASVALHLLPHTIVNEEKEIPLVTAVESKGIVGTDGRHYLLDLFRMTPRDVNFSGQEKLAVVLRPELIERFSEEVIRQRVSARFSNAEELEKAQDKEEYAKELHEMTVVRFNPNALCNYKLSGTPEEIAEQEKLVSDAGNFLVTGVIPQFVTENVFLAVSPPSDGASLTRSMHGRGINMRYLGTVATAAQRAPALRNMCVREMILRAAKNLFRKILRKTLDHQLADVIAQFFNYLLSVSKPTESARSAAQAPQKAVTKVAKATNNAKGKKKEKKETKAAPQMNTVVHLESSRDPTPVDEMTRDSLYKDICTYVEEKYKYKLPEDRSAMDAILCNVGSLRSICQMMGITVNAKEYNFETSHPINEDDVIAVNPVIKHCCPESADGKGMLEAAKALSQQGKREQSYDFLIDALSILNAVYGPIHRDIAEASSALAMNSFHNKDTAQAVEHQSRAAAIYERLLGYDHHETIFAYANLSLFLESAGRLKSAVAIMSRALYANRIFYPVNHPDTAQLANMCAILLQELGRWEQSIQYSLEATEIYSKILGPQHPQIGAMYHSIAICYGQSDLWREALEYEKKNYNILKALQTPEDDPKMVDSNAYLQTFTIRAVNKQKIESITINKAAQMLTSSARIQKTIERAQRAVNEPAANGAASNEFISYMNSERKNLSSLRNKRKGKTKPTTTTTDPATQPK</sequence>
<dbReference type="Pfam" id="PF15044">
    <property type="entry name" value="CLU_N"/>
    <property type="match status" value="1"/>
</dbReference>
<dbReference type="OrthoDB" id="1414216at2759"/>
<dbReference type="Pfam" id="PF12807">
    <property type="entry name" value="eIF3_p135"/>
    <property type="match status" value="1"/>
</dbReference>